<proteinExistence type="predicted"/>
<gene>
    <name evidence="4" type="ORF">ATJ93_1776</name>
</gene>
<evidence type="ECO:0000313" key="5">
    <source>
        <dbReference type="Proteomes" id="UP000283805"/>
    </source>
</evidence>
<feature type="domain" description="Cell wall-active antibiotics response LiaF-like C-terminal" evidence="2">
    <location>
        <begin position="130"/>
        <end position="214"/>
    </location>
</feature>
<dbReference type="InterPro" id="IPR054331">
    <property type="entry name" value="LiaF_TM"/>
</dbReference>
<dbReference type="Pfam" id="PF09922">
    <property type="entry name" value="LiaF-like_C"/>
    <property type="match status" value="1"/>
</dbReference>
<reference evidence="4 5" key="1">
    <citation type="submission" date="2018-09" db="EMBL/GenBank/DDBJ databases">
        <title>Genomic Encyclopedia of Archaeal and Bacterial Type Strains, Phase II (KMG-II): from individual species to whole genera.</title>
        <authorList>
            <person name="Goeker M."/>
        </authorList>
    </citation>
    <scope>NUCLEOTIDE SEQUENCE [LARGE SCALE GENOMIC DNA]</scope>
    <source>
        <strain evidence="4 5">DSM 13151</strain>
    </source>
</reference>
<dbReference type="InterPro" id="IPR024425">
    <property type="entry name" value="LiaF-like_C"/>
</dbReference>
<feature type="transmembrane region" description="Helical" evidence="1">
    <location>
        <begin position="65"/>
        <end position="86"/>
    </location>
</feature>
<keyword evidence="1" id="KW-0472">Membrane</keyword>
<dbReference type="OrthoDB" id="253168at2157"/>
<dbReference type="Proteomes" id="UP000283805">
    <property type="component" value="Unassembled WGS sequence"/>
</dbReference>
<dbReference type="PANTHER" id="PTHR40763">
    <property type="entry name" value="MEMBRANE PROTEIN-RELATED"/>
    <property type="match status" value="1"/>
</dbReference>
<dbReference type="PANTHER" id="PTHR40763:SF5">
    <property type="entry name" value="MEMBRANE PROTEIN"/>
    <property type="match status" value="1"/>
</dbReference>
<accession>A0A3R7DZ24</accession>
<dbReference type="EMBL" id="RAPO01000002">
    <property type="protein sequence ID" value="RKD94932.1"/>
    <property type="molecule type" value="Genomic_DNA"/>
</dbReference>
<feature type="domain" description="LiaF transmembrane" evidence="3">
    <location>
        <begin position="16"/>
        <end position="113"/>
    </location>
</feature>
<dbReference type="RefSeq" id="WP_120244256.1">
    <property type="nucleotide sequence ID" value="NZ_RAPO01000002.1"/>
</dbReference>
<name>A0A3R7DZ24_9EURY</name>
<keyword evidence="5" id="KW-1185">Reference proteome</keyword>
<keyword evidence="1" id="KW-1133">Transmembrane helix</keyword>
<evidence type="ECO:0000313" key="4">
    <source>
        <dbReference type="EMBL" id="RKD94932.1"/>
    </source>
</evidence>
<protein>
    <submittedName>
        <fullName evidence="4">Putative membrane protein</fullName>
    </submittedName>
</protein>
<keyword evidence="1" id="KW-0812">Transmembrane</keyword>
<organism evidence="4 5">
    <name type="scientific">Halopiger aswanensis</name>
    <dbReference type="NCBI Taxonomy" id="148449"/>
    <lineage>
        <taxon>Archaea</taxon>
        <taxon>Methanobacteriati</taxon>
        <taxon>Methanobacteriota</taxon>
        <taxon>Stenosarchaea group</taxon>
        <taxon>Halobacteria</taxon>
        <taxon>Halobacteriales</taxon>
        <taxon>Natrialbaceae</taxon>
        <taxon>Halopiger</taxon>
    </lineage>
</organism>
<dbReference type="Pfam" id="PF22570">
    <property type="entry name" value="LiaF-TM"/>
    <property type="match status" value="1"/>
</dbReference>
<evidence type="ECO:0000259" key="3">
    <source>
        <dbReference type="Pfam" id="PF22570"/>
    </source>
</evidence>
<feature type="transmembrane region" description="Helical" evidence="1">
    <location>
        <begin position="92"/>
        <end position="111"/>
    </location>
</feature>
<evidence type="ECO:0000259" key="2">
    <source>
        <dbReference type="Pfam" id="PF09922"/>
    </source>
</evidence>
<evidence type="ECO:0000256" key="1">
    <source>
        <dbReference type="SAM" id="Phobius"/>
    </source>
</evidence>
<dbReference type="AlphaFoldDB" id="A0A3R7DZ24"/>
<feature type="transmembrane region" description="Helical" evidence="1">
    <location>
        <begin position="36"/>
        <end position="58"/>
    </location>
</feature>
<sequence length="230" mass="24432">MSTTISPRRLTTSQFLFGLVVVVVGVLLLLETTGIAPVGSLLLYVPSLFVAIGAWALVRSRLRNIVGPIVLICVAGAWQVVALGYATVEQVVVFWPVLVIAFGVSIIAGQFRSRVRATDDAVTSAFAAFGGVEKRNTSRAFAEADLTAVFGGTELDLRDAAIESRPARINAVALFGGVDIIVPREWNVQLDVLPVLGGASDDRPRREVHNEEVDLVVTGFAAFGGVSITD</sequence>
<feature type="transmembrane region" description="Helical" evidence="1">
    <location>
        <begin position="12"/>
        <end position="30"/>
    </location>
</feature>
<comment type="caution">
    <text evidence="4">The sequence shown here is derived from an EMBL/GenBank/DDBJ whole genome shotgun (WGS) entry which is preliminary data.</text>
</comment>